<reference evidence="3" key="1">
    <citation type="journal article" date="2013" name="Nature">
        <title>Draft genome of the wheat A-genome progenitor Triticum urartu.</title>
        <authorList>
            <person name="Ling H.Q."/>
            <person name="Zhao S."/>
            <person name="Liu D."/>
            <person name="Wang J."/>
            <person name="Sun H."/>
            <person name="Zhang C."/>
            <person name="Fan H."/>
            <person name="Li D."/>
            <person name="Dong L."/>
            <person name="Tao Y."/>
            <person name="Gao C."/>
            <person name="Wu H."/>
            <person name="Li Y."/>
            <person name="Cui Y."/>
            <person name="Guo X."/>
            <person name="Zheng S."/>
            <person name="Wang B."/>
            <person name="Yu K."/>
            <person name="Liang Q."/>
            <person name="Yang W."/>
            <person name="Lou X."/>
            <person name="Chen J."/>
            <person name="Feng M."/>
            <person name="Jian J."/>
            <person name="Zhang X."/>
            <person name="Luo G."/>
            <person name="Jiang Y."/>
            <person name="Liu J."/>
            <person name="Wang Z."/>
            <person name="Sha Y."/>
            <person name="Zhang B."/>
            <person name="Wu H."/>
            <person name="Tang D."/>
            <person name="Shen Q."/>
            <person name="Xue P."/>
            <person name="Zou S."/>
            <person name="Wang X."/>
            <person name="Liu X."/>
            <person name="Wang F."/>
            <person name="Yang Y."/>
            <person name="An X."/>
            <person name="Dong Z."/>
            <person name="Zhang K."/>
            <person name="Zhang X."/>
            <person name="Luo M.C."/>
            <person name="Dvorak J."/>
            <person name="Tong Y."/>
            <person name="Wang J."/>
            <person name="Yang H."/>
            <person name="Li Z."/>
            <person name="Wang D."/>
            <person name="Zhang A."/>
            <person name="Wang J."/>
        </authorList>
    </citation>
    <scope>NUCLEOTIDE SEQUENCE</scope>
    <source>
        <strain evidence="3">cv. G1812</strain>
    </source>
</reference>
<feature type="region of interest" description="Disordered" evidence="1">
    <location>
        <begin position="1"/>
        <end position="24"/>
    </location>
</feature>
<sequence>MLATTEAPNGNMRHGLTRTQEKEETKINIINQMMRTMVSLSAACLADGTYSCYIAG</sequence>
<evidence type="ECO:0000313" key="3">
    <source>
        <dbReference type="Proteomes" id="UP000015106"/>
    </source>
</evidence>
<dbReference type="AlphaFoldDB" id="A0A8R7K033"/>
<dbReference type="EnsemblPlants" id="TuG1812G0100002158.01.T02">
    <property type="protein sequence ID" value="TuG1812G0100002158.01.T02"/>
    <property type="gene ID" value="TuG1812G0100002158.01"/>
</dbReference>
<keyword evidence="3" id="KW-1185">Reference proteome</keyword>
<protein>
    <submittedName>
        <fullName evidence="2">Uncharacterized protein</fullName>
    </submittedName>
</protein>
<reference evidence="2" key="3">
    <citation type="submission" date="2022-06" db="UniProtKB">
        <authorList>
            <consortium name="EnsemblPlants"/>
        </authorList>
    </citation>
    <scope>IDENTIFICATION</scope>
</reference>
<proteinExistence type="predicted"/>
<reference evidence="2" key="2">
    <citation type="submission" date="2018-03" db="EMBL/GenBank/DDBJ databases">
        <title>The Triticum urartu genome reveals the dynamic nature of wheat genome evolution.</title>
        <authorList>
            <person name="Ling H."/>
            <person name="Ma B."/>
            <person name="Shi X."/>
            <person name="Liu H."/>
            <person name="Dong L."/>
            <person name="Sun H."/>
            <person name="Cao Y."/>
            <person name="Gao Q."/>
            <person name="Zheng S."/>
            <person name="Li Y."/>
            <person name="Yu Y."/>
            <person name="Du H."/>
            <person name="Qi M."/>
            <person name="Li Y."/>
            <person name="Yu H."/>
            <person name="Cui Y."/>
            <person name="Wang N."/>
            <person name="Chen C."/>
            <person name="Wu H."/>
            <person name="Zhao Y."/>
            <person name="Zhang J."/>
            <person name="Li Y."/>
            <person name="Zhou W."/>
            <person name="Zhang B."/>
            <person name="Hu W."/>
            <person name="Eijk M."/>
            <person name="Tang J."/>
            <person name="Witsenboer H."/>
            <person name="Zhao S."/>
            <person name="Li Z."/>
            <person name="Zhang A."/>
            <person name="Wang D."/>
            <person name="Liang C."/>
        </authorList>
    </citation>
    <scope>NUCLEOTIDE SEQUENCE [LARGE SCALE GENOMIC DNA]</scope>
    <source>
        <strain evidence="2">cv. G1812</strain>
    </source>
</reference>
<name>A0A8R7K033_TRIUA</name>
<dbReference type="Proteomes" id="UP000015106">
    <property type="component" value="Chromosome 1"/>
</dbReference>
<evidence type="ECO:0000256" key="1">
    <source>
        <dbReference type="SAM" id="MobiDB-lite"/>
    </source>
</evidence>
<dbReference type="Gramene" id="TuG1812G0100002158.01.T02">
    <property type="protein sequence ID" value="TuG1812G0100002158.01.T02"/>
    <property type="gene ID" value="TuG1812G0100002158.01"/>
</dbReference>
<evidence type="ECO:0000313" key="2">
    <source>
        <dbReference type="EnsemblPlants" id="TuG1812G0100002158.01.T02"/>
    </source>
</evidence>
<accession>A0A8R7K033</accession>
<organism evidence="2 3">
    <name type="scientific">Triticum urartu</name>
    <name type="common">Red wild einkorn</name>
    <name type="synonym">Crithodium urartu</name>
    <dbReference type="NCBI Taxonomy" id="4572"/>
    <lineage>
        <taxon>Eukaryota</taxon>
        <taxon>Viridiplantae</taxon>
        <taxon>Streptophyta</taxon>
        <taxon>Embryophyta</taxon>
        <taxon>Tracheophyta</taxon>
        <taxon>Spermatophyta</taxon>
        <taxon>Magnoliopsida</taxon>
        <taxon>Liliopsida</taxon>
        <taxon>Poales</taxon>
        <taxon>Poaceae</taxon>
        <taxon>BOP clade</taxon>
        <taxon>Pooideae</taxon>
        <taxon>Triticodae</taxon>
        <taxon>Triticeae</taxon>
        <taxon>Triticinae</taxon>
        <taxon>Triticum</taxon>
    </lineage>
</organism>